<name>A0A0P8W8L3_9CLOT</name>
<gene>
    <name evidence="2" type="ORF">OXPF_22250</name>
</gene>
<evidence type="ECO:0000256" key="1">
    <source>
        <dbReference type="SAM" id="MobiDB-lite"/>
    </source>
</evidence>
<protein>
    <submittedName>
        <fullName evidence="2">Uncharacterized protein</fullName>
    </submittedName>
</protein>
<feature type="compositionally biased region" description="Basic and acidic residues" evidence="1">
    <location>
        <begin position="238"/>
        <end position="253"/>
    </location>
</feature>
<dbReference type="PATRIC" id="fig|36849.3.peg.2346"/>
<accession>A0A0P8W8L3</accession>
<reference evidence="2 3" key="1">
    <citation type="submission" date="2015-09" db="EMBL/GenBank/DDBJ databases">
        <title>Genome sequence of Oxobacter pfennigii DSM 3222.</title>
        <authorList>
            <person name="Poehlein A."/>
            <person name="Bengelsdorf F.R."/>
            <person name="Schiel-Bengelsdorf B."/>
            <person name="Duerre P."/>
            <person name="Daniel R."/>
        </authorList>
    </citation>
    <scope>NUCLEOTIDE SEQUENCE [LARGE SCALE GENOMIC DNA]</scope>
    <source>
        <strain evidence="2 3">DSM 3222</strain>
    </source>
</reference>
<keyword evidence="3" id="KW-1185">Reference proteome</keyword>
<organism evidence="2 3">
    <name type="scientific">Oxobacter pfennigii</name>
    <dbReference type="NCBI Taxonomy" id="36849"/>
    <lineage>
        <taxon>Bacteria</taxon>
        <taxon>Bacillati</taxon>
        <taxon>Bacillota</taxon>
        <taxon>Clostridia</taxon>
        <taxon>Eubacteriales</taxon>
        <taxon>Clostridiaceae</taxon>
        <taxon>Oxobacter</taxon>
    </lineage>
</organism>
<dbReference type="EMBL" id="LKET01000032">
    <property type="protein sequence ID" value="KPU44059.1"/>
    <property type="molecule type" value="Genomic_DNA"/>
</dbReference>
<feature type="region of interest" description="Disordered" evidence="1">
    <location>
        <begin position="233"/>
        <end position="264"/>
    </location>
</feature>
<evidence type="ECO:0000313" key="2">
    <source>
        <dbReference type="EMBL" id="KPU44059.1"/>
    </source>
</evidence>
<proteinExistence type="predicted"/>
<feature type="compositionally biased region" description="Low complexity" evidence="1">
    <location>
        <begin position="255"/>
        <end position="264"/>
    </location>
</feature>
<evidence type="ECO:0000313" key="3">
    <source>
        <dbReference type="Proteomes" id="UP000050326"/>
    </source>
</evidence>
<sequence>MAKYFSGITVNGNKYSICIIDDNLNVIFMDNLEIDKLADLLKRKSVTALSVDFPGLIYQKNDKLSLNKDSYKITLKKRAFDNTISLKSLYTYQDKFTPDKEYFNSALDLINKLNKLGFSFNNQNEGDKPIIESYPDSSFYALGLAVNNPSSEDIIKRKYDILKNKGMRIKDFFNKNMKDYDAEINVLCQAYTSYLYFNNEFSSIGSDSEGHVVIPGKDSISRTNGIKEFNKISASDNRNNENKFHRSGEKNDHSANGNGRAKNNGRVISSKVYSENGNSAESKAVADKPIAETKLSFDGKAVAEYCGAQYLYTNVDGIIRINDLRPIKSYRPFTEIYEMRHIKQVQVVIGTTDGLRKVKANLIPNYENSNSFKAAEDEDKKKLDNFWGNHGDKRGYLIKFNKVEVIKA</sequence>
<dbReference type="AlphaFoldDB" id="A0A0P8W8L3"/>
<comment type="caution">
    <text evidence="2">The sequence shown here is derived from an EMBL/GenBank/DDBJ whole genome shotgun (WGS) entry which is preliminary data.</text>
</comment>
<dbReference type="RefSeq" id="WP_054875261.1">
    <property type="nucleotide sequence ID" value="NZ_LKET01000032.1"/>
</dbReference>
<dbReference type="Proteomes" id="UP000050326">
    <property type="component" value="Unassembled WGS sequence"/>
</dbReference>